<dbReference type="VEuPathDB" id="ToxoDB:EPH_0004940"/>
<dbReference type="EMBL" id="HG690845">
    <property type="protein sequence ID" value="CDI75311.1"/>
    <property type="molecule type" value="Genomic_DNA"/>
</dbReference>
<evidence type="ECO:0000313" key="4">
    <source>
        <dbReference type="Proteomes" id="UP000018201"/>
    </source>
</evidence>
<dbReference type="AlphaFoldDB" id="U6G4Z8"/>
<protein>
    <submittedName>
        <fullName evidence="3">Uncharacterized protein</fullName>
    </submittedName>
</protein>
<feature type="compositionally biased region" description="Low complexity" evidence="1">
    <location>
        <begin position="352"/>
        <end position="368"/>
    </location>
</feature>
<gene>
    <name evidence="3" type="ORF">EPH_0004940</name>
</gene>
<keyword evidence="2" id="KW-0472">Membrane</keyword>
<feature type="compositionally biased region" description="Low complexity" evidence="1">
    <location>
        <begin position="300"/>
        <end position="310"/>
    </location>
</feature>
<evidence type="ECO:0000256" key="1">
    <source>
        <dbReference type="SAM" id="MobiDB-lite"/>
    </source>
</evidence>
<reference evidence="3" key="1">
    <citation type="submission" date="2013-10" db="EMBL/GenBank/DDBJ databases">
        <title>Genomic analysis of the causative agents of coccidiosis in chickens.</title>
        <authorList>
            <person name="Reid A.J."/>
            <person name="Blake D."/>
            <person name="Billington K."/>
            <person name="Browne H."/>
            <person name="Dunn M."/>
            <person name="Hung S."/>
            <person name="Kawahara F."/>
            <person name="Miranda-Saavedra D."/>
            <person name="Mourier T."/>
            <person name="Nagra H."/>
            <person name="Otto T.D."/>
            <person name="Rawlings N."/>
            <person name="Sanchez A."/>
            <person name="Sanders M."/>
            <person name="Subramaniam C."/>
            <person name="Tay Y."/>
            <person name="Dear P."/>
            <person name="Doerig C."/>
            <person name="Gruber A."/>
            <person name="Parkinson J."/>
            <person name="Shirley M."/>
            <person name="Wan K.L."/>
            <person name="Berriman M."/>
            <person name="Tomley F."/>
            <person name="Pain A."/>
        </authorList>
    </citation>
    <scope>NUCLEOTIDE SEQUENCE [LARGE SCALE GENOMIC DNA]</scope>
    <source>
        <strain evidence="3">Houghton</strain>
    </source>
</reference>
<feature type="compositionally biased region" description="Basic and acidic residues" evidence="1">
    <location>
        <begin position="383"/>
        <end position="395"/>
    </location>
</feature>
<sequence length="787" mass="86640">MPKLHNILYDNAAPTLASPFSSSELPAGELVFAKPGCWGTKASRSPACLRVVLAALASVAAIAVLVFLCSRSYRRRAVQDIEGRRLASSGASGGLDDACTVSKDEEEHEQGRSPQHPRLPGDDDWKLPFKKRWMVRAAGSGASDARRSPQQPGQQPHHHESAGAPSHASQSQDSKKPKERGLPSLASRPSTSAPERTPPQNDAPTLRPGLRPRRRAPETRTSNVRQTPLQKKRKGRQAQRGPQRQQSKLQRDRRQQQVLPEQQQQQQQRRLPHRHEQKKALQTQQQQDKGQKPLHLQEMQPPDQQQAVQDQDQHQAMEHGAQQATPNEGNEQKSGKRKREQKDQEGLDQDGEQQQTMQQEEQQTASQGEGDEQGGKRQRKEKHQQETEQVVEEKQQQVQQSADRPSTFLPEAWIEPVSPPEPEPSEANTSQQPLQPSPTNVPFMPKGLNMQAPAGSSPTLFEALSAAAKGLRVASVLIPAAGPSSSKDEAATASETAGASAARAQTGSELPHSGLPLAARTTTEGSLSSTMPALSSVLVDGRLQGAGTATETPAAGPSGSAVVANPTITKLLGAPEFTTDGEREHPYVRLPKAVVGKNTKSLHIDLKTAVTIHYGRRDVIPLLVRSHELLCRKFLIPGQLMELGFIVKDLIAHAVRYQHYNLHEHATVRAAERLGLRFLLMDTVVSYMMIVGQTPDPVYWKMFTDSVGHVAPPVTTWGNAGKASPSSFLGQELSRAIQMLKRGERPLPAHMLKLKRLLFCWEHSPMLFRKEDFDPWRRDDLDSTDGD</sequence>
<evidence type="ECO:0000256" key="2">
    <source>
        <dbReference type="SAM" id="Phobius"/>
    </source>
</evidence>
<feature type="compositionally biased region" description="Low complexity" evidence="1">
    <location>
        <begin position="238"/>
        <end position="248"/>
    </location>
</feature>
<organism evidence="3 4">
    <name type="scientific">Eimeria praecox</name>
    <dbReference type="NCBI Taxonomy" id="51316"/>
    <lineage>
        <taxon>Eukaryota</taxon>
        <taxon>Sar</taxon>
        <taxon>Alveolata</taxon>
        <taxon>Apicomplexa</taxon>
        <taxon>Conoidasida</taxon>
        <taxon>Coccidia</taxon>
        <taxon>Eucoccidiorida</taxon>
        <taxon>Eimeriorina</taxon>
        <taxon>Eimeriidae</taxon>
        <taxon>Eimeria</taxon>
    </lineage>
</organism>
<feature type="transmembrane region" description="Helical" evidence="2">
    <location>
        <begin position="47"/>
        <end position="68"/>
    </location>
</feature>
<feature type="compositionally biased region" description="Polar residues" evidence="1">
    <location>
        <begin position="219"/>
        <end position="229"/>
    </location>
</feature>
<feature type="compositionally biased region" description="Low complexity" evidence="1">
    <location>
        <begin position="256"/>
        <end position="269"/>
    </location>
</feature>
<keyword evidence="4" id="KW-1185">Reference proteome</keyword>
<dbReference type="OrthoDB" id="347900at2759"/>
<feature type="compositionally biased region" description="Low complexity" evidence="1">
    <location>
        <begin position="491"/>
        <end position="508"/>
    </location>
</feature>
<feature type="compositionally biased region" description="Low complexity" evidence="1">
    <location>
        <begin position="136"/>
        <end position="155"/>
    </location>
</feature>
<feature type="compositionally biased region" description="Basic and acidic residues" evidence="1">
    <location>
        <begin position="102"/>
        <end position="111"/>
    </location>
</feature>
<feature type="compositionally biased region" description="Basic and acidic residues" evidence="1">
    <location>
        <begin position="330"/>
        <end position="345"/>
    </location>
</feature>
<reference evidence="3" key="2">
    <citation type="submission" date="2013-10" db="EMBL/GenBank/DDBJ databases">
        <authorList>
            <person name="Aslett M."/>
        </authorList>
    </citation>
    <scope>NUCLEOTIDE SEQUENCE [LARGE SCALE GENOMIC DNA]</scope>
    <source>
        <strain evidence="3">Houghton</strain>
    </source>
</reference>
<accession>U6G4Z8</accession>
<proteinExistence type="predicted"/>
<feature type="region of interest" description="Disordered" evidence="1">
    <location>
        <begin position="481"/>
        <end position="516"/>
    </location>
</feature>
<feature type="compositionally biased region" description="Polar residues" evidence="1">
    <location>
        <begin position="427"/>
        <end position="440"/>
    </location>
</feature>
<keyword evidence="2" id="KW-0812">Transmembrane</keyword>
<evidence type="ECO:0000313" key="3">
    <source>
        <dbReference type="EMBL" id="CDI75311.1"/>
    </source>
</evidence>
<feature type="compositionally biased region" description="Low complexity" evidence="1">
    <location>
        <begin position="86"/>
        <end position="98"/>
    </location>
</feature>
<name>U6G4Z8_9EIME</name>
<dbReference type="Proteomes" id="UP000018201">
    <property type="component" value="Unassembled WGS sequence"/>
</dbReference>
<keyword evidence="2" id="KW-1133">Transmembrane helix</keyword>
<feature type="region of interest" description="Disordered" evidence="1">
    <location>
        <begin position="86"/>
        <end position="451"/>
    </location>
</feature>
<feature type="compositionally biased region" description="Polar residues" evidence="1">
    <location>
        <begin position="187"/>
        <end position="202"/>
    </location>
</feature>